<dbReference type="EMBL" id="HBUE01295247">
    <property type="protein sequence ID" value="CAG6576056.1"/>
    <property type="molecule type" value="Transcribed_RNA"/>
</dbReference>
<reference evidence="1" key="1">
    <citation type="submission" date="2021-05" db="EMBL/GenBank/DDBJ databases">
        <authorList>
            <person name="Alioto T."/>
            <person name="Alioto T."/>
            <person name="Gomez Garrido J."/>
        </authorList>
    </citation>
    <scope>NUCLEOTIDE SEQUENCE</scope>
</reference>
<evidence type="ECO:0000313" key="1">
    <source>
        <dbReference type="EMBL" id="CAG6524375.1"/>
    </source>
</evidence>
<sequence length="247" mass="27976">MLFNFLSALEPIQFSGYGTFDQRCLLWLDRRVNNRLASRFFGFFEIKLERLFGDSLNDFDHLGSYLFVECRSAFDLLQRLEREPVLFQHLLAERLKVVRRFFCARVLRALVANVIERKVRPFVEGRSRDDIAAALANVELGRRLFFVAGFKINRAALGSAGSCGQVFGRDRFLPLVGAARFRVLLDRVFRLVERLDDAGPRLGVRAGRDAGAGLRHRKRLLTAGQLAQFAGGGFLRGFDRGDRFGGG</sequence>
<protein>
    <submittedName>
        <fullName evidence="1">(northern house mosquito) hypothetical protein</fullName>
    </submittedName>
</protein>
<proteinExistence type="predicted"/>
<name>A0A8D8E494_CULPI</name>
<dbReference type="EMBL" id="HBUE01189438">
    <property type="protein sequence ID" value="CAG6524375.1"/>
    <property type="molecule type" value="Transcribed_RNA"/>
</dbReference>
<dbReference type="AlphaFoldDB" id="A0A8D8E494"/>
<organism evidence="1">
    <name type="scientific">Culex pipiens</name>
    <name type="common">House mosquito</name>
    <dbReference type="NCBI Taxonomy" id="7175"/>
    <lineage>
        <taxon>Eukaryota</taxon>
        <taxon>Metazoa</taxon>
        <taxon>Ecdysozoa</taxon>
        <taxon>Arthropoda</taxon>
        <taxon>Hexapoda</taxon>
        <taxon>Insecta</taxon>
        <taxon>Pterygota</taxon>
        <taxon>Neoptera</taxon>
        <taxon>Endopterygota</taxon>
        <taxon>Diptera</taxon>
        <taxon>Nematocera</taxon>
        <taxon>Culicoidea</taxon>
        <taxon>Culicidae</taxon>
        <taxon>Culicinae</taxon>
        <taxon>Culicini</taxon>
        <taxon>Culex</taxon>
        <taxon>Culex</taxon>
    </lineage>
</organism>
<accession>A0A8D8E494</accession>